<keyword evidence="5" id="KW-0677">Repeat</keyword>
<dbReference type="EMBL" id="FMWP01000018">
    <property type="protein sequence ID" value="SCZ92456.1"/>
    <property type="molecule type" value="Genomic_DNA"/>
</dbReference>
<evidence type="ECO:0000256" key="3">
    <source>
        <dbReference type="ARBA" id="ARBA00022448"/>
    </source>
</evidence>
<dbReference type="Pfam" id="PF00400">
    <property type="entry name" value="WD40"/>
    <property type="match status" value="4"/>
</dbReference>
<evidence type="ECO:0000256" key="5">
    <source>
        <dbReference type="ARBA" id="ARBA00022737"/>
    </source>
</evidence>
<dbReference type="GO" id="GO:0034198">
    <property type="term" value="P:cellular response to amino acid starvation"/>
    <property type="evidence" value="ECO:0007669"/>
    <property type="project" value="TreeGrafter"/>
</dbReference>
<gene>
    <name evidence="13" type="ORF">BZ3500_MVSOF-1268-A1-R1_CHR5-2G07874</name>
</gene>
<name>A0A2X0KMI1_9BASI</name>
<dbReference type="GO" id="GO:0015031">
    <property type="term" value="P:protein transport"/>
    <property type="evidence" value="ECO:0007669"/>
    <property type="project" value="UniProtKB-KW"/>
</dbReference>
<organism evidence="13 14">
    <name type="scientific">Microbotryum saponariae</name>
    <dbReference type="NCBI Taxonomy" id="289078"/>
    <lineage>
        <taxon>Eukaryota</taxon>
        <taxon>Fungi</taxon>
        <taxon>Dikarya</taxon>
        <taxon>Basidiomycota</taxon>
        <taxon>Pucciniomycotina</taxon>
        <taxon>Microbotryomycetes</taxon>
        <taxon>Microbotryales</taxon>
        <taxon>Microbotryaceae</taxon>
        <taxon>Microbotryum</taxon>
    </lineage>
</organism>
<dbReference type="PANTHER" id="PTHR11024">
    <property type="entry name" value="NUCLEAR PORE COMPLEX PROTEIN SEC13 / SEH1 FAMILY MEMBER"/>
    <property type="match status" value="1"/>
</dbReference>
<sequence>MASQSAISSQHSDLITAVRFSQHHRLATCSLDHTIRVTERDPTTGAYDARPIEWKAHDSPVLDLAWAEPQFGTVLASGAVDGSIKLWSWDHVKGATAAGGTGGATGTTVRGSSGATGSTATPGGHKTSSSTKRWIPTAVLTDARGTIRSIEFAPAAFGLKLAAVSSDSHLRVWECLDPVTLSEWSLVNDIDLTVLTAAPSTAQSVTLQGPSLRVSTAGSSTINFPTSASATGGANPSGSQAQSFDGFNASSSLLSGSDTSASPNRSGIHASVASSSLGTAAVSSMGSSASGGSFDGRKGGTIETDGGWSLSWCKEAWWGERLAVSSGTSGIIRLFHLPDHAPWSNFLNLLPARSGSSSSSHASVPPTASLAWAPASGRSYQLLASGSRDGRARVWRIYPPSLDTQDELTLSTGEWRAKVDDELEDLHSHPKSLSGTSNRNAGASGIGTVKVGWNVTGTVLSTAGDDARVRLWKSDFVGRWQIIAVLSTEDTGDEEMEK</sequence>
<feature type="region of interest" description="Disordered" evidence="12">
    <location>
        <begin position="97"/>
        <end position="131"/>
    </location>
</feature>
<dbReference type="GO" id="GO:0031080">
    <property type="term" value="C:nuclear pore outer ring"/>
    <property type="evidence" value="ECO:0007669"/>
    <property type="project" value="TreeGrafter"/>
</dbReference>
<dbReference type="Gene3D" id="2.130.10.10">
    <property type="entry name" value="YVTN repeat-like/Quinoprotein amine dehydrogenase"/>
    <property type="match status" value="2"/>
</dbReference>
<dbReference type="PROSITE" id="PS50294">
    <property type="entry name" value="WD_REPEATS_REGION"/>
    <property type="match status" value="1"/>
</dbReference>
<comment type="subcellular location">
    <subcellularLocation>
        <location evidence="1">Nucleus</location>
        <location evidence="1">Nuclear pore complex</location>
    </subcellularLocation>
</comment>
<comment type="similarity">
    <text evidence="2">Belongs to the WD repeat SEC13 family.</text>
</comment>
<evidence type="ECO:0000256" key="11">
    <source>
        <dbReference type="PROSITE-ProRule" id="PRU00221"/>
    </source>
</evidence>
<dbReference type="OrthoDB" id="5566198at2759"/>
<dbReference type="GO" id="GO:0005198">
    <property type="term" value="F:structural molecule activity"/>
    <property type="evidence" value="ECO:0007669"/>
    <property type="project" value="InterPro"/>
</dbReference>
<protein>
    <submittedName>
        <fullName evidence="13">BZ3500_MvSof-1268-A1-R1_Chr5-2g07874 protein</fullName>
    </submittedName>
</protein>
<evidence type="ECO:0000313" key="14">
    <source>
        <dbReference type="Proteomes" id="UP000249723"/>
    </source>
</evidence>
<dbReference type="InterPro" id="IPR015943">
    <property type="entry name" value="WD40/YVTN_repeat-like_dom_sf"/>
</dbReference>
<keyword evidence="4 11" id="KW-0853">WD repeat</keyword>
<keyword evidence="7" id="KW-0653">Protein transport</keyword>
<evidence type="ECO:0000256" key="8">
    <source>
        <dbReference type="ARBA" id="ARBA00023010"/>
    </source>
</evidence>
<keyword evidence="6" id="KW-0509">mRNA transport</keyword>
<reference evidence="14" key="1">
    <citation type="submission" date="2016-10" db="EMBL/GenBank/DDBJ databases">
        <authorList>
            <person name="Jeantristanb JTB J.-T."/>
            <person name="Ricardo R."/>
        </authorList>
    </citation>
    <scope>NUCLEOTIDE SEQUENCE [LARGE SCALE GENOMIC DNA]</scope>
</reference>
<dbReference type="STRING" id="289078.A0A2X0KMI1"/>
<feature type="repeat" description="WD" evidence="11">
    <location>
        <begin position="54"/>
        <end position="88"/>
    </location>
</feature>
<evidence type="ECO:0000256" key="6">
    <source>
        <dbReference type="ARBA" id="ARBA00022816"/>
    </source>
</evidence>
<dbReference type="PANTHER" id="PTHR11024:SF3">
    <property type="entry name" value="NUCLEOPORIN SEH1"/>
    <property type="match status" value="1"/>
</dbReference>
<keyword evidence="10" id="KW-0539">Nucleus</keyword>
<proteinExistence type="inferred from homology"/>
<evidence type="ECO:0000256" key="9">
    <source>
        <dbReference type="ARBA" id="ARBA00023132"/>
    </source>
</evidence>
<evidence type="ECO:0000256" key="10">
    <source>
        <dbReference type="ARBA" id="ARBA00023242"/>
    </source>
</evidence>
<dbReference type="GO" id="GO:0051028">
    <property type="term" value="P:mRNA transport"/>
    <property type="evidence" value="ECO:0007669"/>
    <property type="project" value="UniProtKB-KW"/>
</dbReference>
<keyword evidence="9" id="KW-0906">Nuclear pore complex</keyword>
<keyword evidence="8" id="KW-0811">Translocation</keyword>
<dbReference type="GO" id="GO:1904263">
    <property type="term" value="P:positive regulation of TORC1 signaling"/>
    <property type="evidence" value="ECO:0007669"/>
    <property type="project" value="TreeGrafter"/>
</dbReference>
<dbReference type="PROSITE" id="PS50082">
    <property type="entry name" value="WD_REPEATS_2"/>
    <property type="match status" value="1"/>
</dbReference>
<accession>A0A2X0KMI1</accession>
<evidence type="ECO:0000256" key="12">
    <source>
        <dbReference type="SAM" id="MobiDB-lite"/>
    </source>
</evidence>
<dbReference type="SMART" id="SM00320">
    <property type="entry name" value="WD40"/>
    <property type="match status" value="5"/>
</dbReference>
<dbReference type="SUPFAM" id="SSF50978">
    <property type="entry name" value="WD40 repeat-like"/>
    <property type="match status" value="1"/>
</dbReference>
<evidence type="ECO:0000256" key="4">
    <source>
        <dbReference type="ARBA" id="ARBA00022574"/>
    </source>
</evidence>
<dbReference type="InterPro" id="IPR037363">
    <property type="entry name" value="Sec13/Seh1_fam"/>
</dbReference>
<evidence type="ECO:0000256" key="1">
    <source>
        <dbReference type="ARBA" id="ARBA00004567"/>
    </source>
</evidence>
<keyword evidence="14" id="KW-1185">Reference proteome</keyword>
<dbReference type="InterPro" id="IPR036322">
    <property type="entry name" value="WD40_repeat_dom_sf"/>
</dbReference>
<dbReference type="GO" id="GO:0035859">
    <property type="term" value="C:Seh1-associated complex"/>
    <property type="evidence" value="ECO:0007669"/>
    <property type="project" value="TreeGrafter"/>
</dbReference>
<dbReference type="Proteomes" id="UP000249723">
    <property type="component" value="Unassembled WGS sequence"/>
</dbReference>
<dbReference type="InterPro" id="IPR001680">
    <property type="entry name" value="WD40_rpt"/>
</dbReference>
<feature type="compositionally biased region" description="Low complexity" evidence="12">
    <location>
        <begin position="106"/>
        <end position="124"/>
    </location>
</feature>
<keyword evidence="3" id="KW-0813">Transport</keyword>
<dbReference type="AlphaFoldDB" id="A0A2X0KMI1"/>
<evidence type="ECO:0000313" key="13">
    <source>
        <dbReference type="EMBL" id="SCZ92456.1"/>
    </source>
</evidence>
<evidence type="ECO:0000256" key="7">
    <source>
        <dbReference type="ARBA" id="ARBA00022927"/>
    </source>
</evidence>
<evidence type="ECO:0000256" key="2">
    <source>
        <dbReference type="ARBA" id="ARBA00010102"/>
    </source>
</evidence>